<dbReference type="GO" id="GO:0000287">
    <property type="term" value="F:magnesium ion binding"/>
    <property type="evidence" value="ECO:0007669"/>
    <property type="project" value="TreeGrafter"/>
</dbReference>
<keyword evidence="8" id="KW-0406">Ion transport</keyword>
<dbReference type="Gene3D" id="1.20.58.340">
    <property type="entry name" value="Magnesium transport protein CorA, transmembrane region"/>
    <property type="match status" value="2"/>
</dbReference>
<evidence type="ECO:0000256" key="12">
    <source>
        <dbReference type="SAM" id="Phobius"/>
    </source>
</evidence>
<name>A0A1H5EVN9_PSEAG</name>
<dbReference type="CDD" id="cd12830">
    <property type="entry name" value="MtCorA-like"/>
    <property type="match status" value="1"/>
</dbReference>
<keyword evidence="5 12" id="KW-0812">Transmembrane</keyword>
<evidence type="ECO:0000256" key="7">
    <source>
        <dbReference type="ARBA" id="ARBA00022989"/>
    </source>
</evidence>
<accession>A0A1H5EVN9</accession>
<sequence>MLRTPIIRKHYGSRCCCRRLQQGQESHHYQPRRRQPWSKKPGHFVWIGLHDPCSEELTSLQQQFDLHELALEDALKRHTRPKLETFGDALFLVLYSPILVDDELTFVETQLFAGSGYIISARYGESAPYSQVRQRCEARPLLLEHGEDFVLYALLSFVIENYRPLMDNYHVELEEVEQHVLKNPLSQADVERIQGLRRDLLRLRRYIGPLAEICKELQRLDFPFIDKNMRPYFRDVAIHVNRLLEDLTGLREMADHAIEIGLLLESSRQSVTQRKFAAWAAILAFPTAVAGIYGMNFQNMPELAWQYGYFGVLGLITTGCAGLYASFKRSGWL</sequence>
<dbReference type="GO" id="GO:0015095">
    <property type="term" value="F:magnesium ion transmembrane transporter activity"/>
    <property type="evidence" value="ECO:0007669"/>
    <property type="project" value="TreeGrafter"/>
</dbReference>
<dbReference type="GO" id="GO:0015087">
    <property type="term" value="F:cobalt ion transmembrane transporter activity"/>
    <property type="evidence" value="ECO:0007669"/>
    <property type="project" value="TreeGrafter"/>
</dbReference>
<evidence type="ECO:0000256" key="9">
    <source>
        <dbReference type="ARBA" id="ARBA00023136"/>
    </source>
</evidence>
<protein>
    <submittedName>
        <fullName evidence="13">Magnesium transporter</fullName>
    </submittedName>
</protein>
<dbReference type="AlphaFoldDB" id="A0A1H5EVN9"/>
<dbReference type="Proteomes" id="UP000242849">
    <property type="component" value="Unassembled WGS sequence"/>
</dbReference>
<evidence type="ECO:0000313" key="13">
    <source>
        <dbReference type="EMBL" id="SED95257.1"/>
    </source>
</evidence>
<gene>
    <name evidence="13" type="ORF">SAMN05421553_3710</name>
</gene>
<dbReference type="InterPro" id="IPR045861">
    <property type="entry name" value="CorA_cytoplasmic_dom"/>
</dbReference>
<dbReference type="SUPFAM" id="SSF144083">
    <property type="entry name" value="Magnesium transport protein CorA, transmembrane region"/>
    <property type="match status" value="1"/>
</dbReference>
<dbReference type="Gene3D" id="3.30.460.20">
    <property type="entry name" value="CorA soluble domain-like"/>
    <property type="match status" value="1"/>
</dbReference>
<keyword evidence="4" id="KW-1003">Cell membrane</keyword>
<organism evidence="13 14">
    <name type="scientific">Pseudomonas anguilliseptica</name>
    <dbReference type="NCBI Taxonomy" id="53406"/>
    <lineage>
        <taxon>Bacteria</taxon>
        <taxon>Pseudomonadati</taxon>
        <taxon>Pseudomonadota</taxon>
        <taxon>Gammaproteobacteria</taxon>
        <taxon>Pseudomonadales</taxon>
        <taxon>Pseudomonadaceae</taxon>
        <taxon>Pseudomonas</taxon>
    </lineage>
</organism>
<evidence type="ECO:0000256" key="2">
    <source>
        <dbReference type="ARBA" id="ARBA00009765"/>
    </source>
</evidence>
<dbReference type="PANTHER" id="PTHR46494">
    <property type="entry name" value="CORA FAMILY METAL ION TRANSPORTER (EUROFUNG)"/>
    <property type="match status" value="1"/>
</dbReference>
<comment type="subcellular location">
    <subcellularLocation>
        <location evidence="1">Cell membrane</location>
        <topology evidence="1">Multi-pass membrane protein</topology>
    </subcellularLocation>
</comment>
<reference evidence="14" key="1">
    <citation type="submission" date="2016-10" db="EMBL/GenBank/DDBJ databases">
        <authorList>
            <person name="Varghese N."/>
            <person name="Submissions S."/>
        </authorList>
    </citation>
    <scope>NUCLEOTIDE SEQUENCE [LARGE SCALE GENOMIC DNA]</scope>
    <source>
        <strain evidence="14">DSM 12111</strain>
    </source>
</reference>
<dbReference type="PANTHER" id="PTHR46494:SF1">
    <property type="entry name" value="CORA FAMILY METAL ION TRANSPORTER (EUROFUNG)"/>
    <property type="match status" value="1"/>
</dbReference>
<feature type="transmembrane region" description="Helical" evidence="12">
    <location>
        <begin position="276"/>
        <end position="295"/>
    </location>
</feature>
<dbReference type="Pfam" id="PF01544">
    <property type="entry name" value="CorA"/>
    <property type="match status" value="1"/>
</dbReference>
<evidence type="ECO:0000256" key="3">
    <source>
        <dbReference type="ARBA" id="ARBA00022448"/>
    </source>
</evidence>
<dbReference type="EMBL" id="FNSC01000001">
    <property type="protein sequence ID" value="SED95257.1"/>
    <property type="molecule type" value="Genomic_DNA"/>
</dbReference>
<keyword evidence="6" id="KW-0460">Magnesium</keyword>
<keyword evidence="3" id="KW-0813">Transport</keyword>
<dbReference type="GO" id="GO:0005886">
    <property type="term" value="C:plasma membrane"/>
    <property type="evidence" value="ECO:0007669"/>
    <property type="project" value="UniProtKB-SubCell"/>
</dbReference>
<evidence type="ECO:0000256" key="10">
    <source>
        <dbReference type="ARBA" id="ARBA00034269"/>
    </source>
</evidence>
<proteinExistence type="inferred from homology"/>
<dbReference type="SUPFAM" id="SSF143865">
    <property type="entry name" value="CorA soluble domain-like"/>
    <property type="match status" value="1"/>
</dbReference>
<evidence type="ECO:0000256" key="4">
    <source>
        <dbReference type="ARBA" id="ARBA00022475"/>
    </source>
</evidence>
<evidence type="ECO:0000256" key="5">
    <source>
        <dbReference type="ARBA" id="ARBA00022692"/>
    </source>
</evidence>
<dbReference type="FunFam" id="1.20.58.340:FF:000004">
    <property type="entry name" value="Magnesium transport protein CorA"/>
    <property type="match status" value="1"/>
</dbReference>
<feature type="transmembrane region" description="Helical" evidence="12">
    <location>
        <begin position="307"/>
        <end position="327"/>
    </location>
</feature>
<keyword evidence="7 12" id="KW-1133">Transmembrane helix</keyword>
<dbReference type="STRING" id="53406.SAMN05421553_3710"/>
<dbReference type="GO" id="GO:0050897">
    <property type="term" value="F:cobalt ion binding"/>
    <property type="evidence" value="ECO:0007669"/>
    <property type="project" value="TreeGrafter"/>
</dbReference>
<comment type="similarity">
    <text evidence="2">Belongs to the CorA metal ion transporter (MIT) (TC 1.A.35) family.</text>
</comment>
<evidence type="ECO:0000256" key="6">
    <source>
        <dbReference type="ARBA" id="ARBA00022842"/>
    </source>
</evidence>
<evidence type="ECO:0000256" key="8">
    <source>
        <dbReference type="ARBA" id="ARBA00023065"/>
    </source>
</evidence>
<dbReference type="InterPro" id="IPR045863">
    <property type="entry name" value="CorA_TM1_TM2"/>
</dbReference>
<evidence type="ECO:0000313" key="14">
    <source>
        <dbReference type="Proteomes" id="UP000242849"/>
    </source>
</evidence>
<keyword evidence="14" id="KW-1185">Reference proteome</keyword>
<keyword evidence="9 12" id="KW-0472">Membrane</keyword>
<comment type="catalytic activity">
    <reaction evidence="10">
        <text>Mg(2+)(in) = Mg(2+)(out)</text>
        <dbReference type="Rhea" id="RHEA:29827"/>
        <dbReference type="ChEBI" id="CHEBI:18420"/>
    </reaction>
</comment>
<comment type="function">
    <text evidence="11">Mediates influx of magnesium ions. Alternates between open and closed states. Activated by low cytoplasmic Mg(2+) levels. Inactive when cytoplasmic Mg(2+) levels are high.</text>
</comment>
<evidence type="ECO:0000256" key="11">
    <source>
        <dbReference type="ARBA" id="ARBA00045497"/>
    </source>
</evidence>
<evidence type="ECO:0000256" key="1">
    <source>
        <dbReference type="ARBA" id="ARBA00004651"/>
    </source>
</evidence>
<dbReference type="InterPro" id="IPR002523">
    <property type="entry name" value="MgTranspt_CorA/ZnTranspt_ZntB"/>
</dbReference>